<evidence type="ECO:0000313" key="2">
    <source>
        <dbReference type="Proteomes" id="UP000223204"/>
    </source>
</evidence>
<evidence type="ECO:0008006" key="3">
    <source>
        <dbReference type="Google" id="ProtNLM"/>
    </source>
</evidence>
<dbReference type="Proteomes" id="UP000223204">
    <property type="component" value="Segment"/>
</dbReference>
<gene>
    <name evidence="1" type="ORF">G_16</name>
</gene>
<name>A0A1Q1PUL5_9CAUD</name>
<protein>
    <recommendedName>
        <fullName evidence="3">Tail protein</fullName>
    </recommendedName>
</protein>
<dbReference type="EMBL" id="KY295895">
    <property type="protein sequence ID" value="AQN31773.1"/>
    <property type="molecule type" value="Genomic_DNA"/>
</dbReference>
<keyword evidence="2" id="KW-1185">Reference proteome</keyword>
<evidence type="ECO:0000313" key="1">
    <source>
        <dbReference type="EMBL" id="AQN31773.1"/>
    </source>
</evidence>
<proteinExistence type="predicted"/>
<reference evidence="1 2" key="1">
    <citation type="submission" date="2016-11" db="EMBL/GenBank/DDBJ databases">
        <title>Biological and genomic characterization of a historic collection of therapeutic Escherichia coli bacteriophage.</title>
        <authorList>
            <person name="Baig A."/>
            <person name="Colom J."/>
            <person name="Atterbury R."/>
            <person name="Barrow P."/>
        </authorList>
    </citation>
    <scope>NUCLEOTIDE SEQUENCE [LARGE SCALE GENOMIC DNA]</scope>
</reference>
<sequence length="152" mass="16631">MAKTKTEMFTLIGANLPDNTIRITGYLETGGRLMSTAFSKRMQGVGTRLLTKFGSTVSLIRAGSKVWDEVLGEYVWSADEVLPLKAVPVPVNAGLVNGTTIQAGDMVVKANYSVVPKMEDKVQFGGEQWSIVAIEKKMVNDDVVAYFIQVRK</sequence>
<accession>A0A1Q1PUL5</accession>
<organism evidence="1 2">
    <name type="scientific">Escherichia phage G_AB-2017</name>
    <dbReference type="NCBI Taxonomy" id="1933113"/>
    <lineage>
        <taxon>Viruses</taxon>
        <taxon>Duplodnaviria</taxon>
        <taxon>Heunggongvirae</taxon>
        <taxon>Uroviricota</taxon>
        <taxon>Caudoviricetes</taxon>
        <taxon>Sarkviridae</taxon>
        <taxon>Guernseyvirinae</taxon>
        <taxon>Kagunavirus</taxon>
        <taxon>Kagunavirus GAB2017</taxon>
    </lineage>
</organism>